<protein>
    <submittedName>
        <fullName evidence="1">Uncharacterized protein</fullName>
    </submittedName>
</protein>
<name>A0A562N492_9HYPH</name>
<proteinExistence type="predicted"/>
<dbReference type="AlphaFoldDB" id="A0A562N492"/>
<evidence type="ECO:0000313" key="1">
    <source>
        <dbReference type="EMBL" id="TWI26964.1"/>
    </source>
</evidence>
<gene>
    <name evidence="1" type="ORF">IQ26_05660</name>
</gene>
<comment type="caution">
    <text evidence="1">The sequence shown here is derived from an EMBL/GenBank/DDBJ whole genome shotgun (WGS) entry which is preliminary data.</text>
</comment>
<dbReference type="RefSeq" id="WP_156090959.1">
    <property type="nucleotide sequence ID" value="NZ_BSPF01000015.1"/>
</dbReference>
<reference evidence="1 2" key="1">
    <citation type="journal article" date="2015" name="Stand. Genomic Sci.">
        <title>Genomic Encyclopedia of Bacterial and Archaeal Type Strains, Phase III: the genomes of soil and plant-associated and newly described type strains.</title>
        <authorList>
            <person name="Whitman W.B."/>
            <person name="Woyke T."/>
            <person name="Klenk H.P."/>
            <person name="Zhou Y."/>
            <person name="Lilburn T.G."/>
            <person name="Beck B.J."/>
            <person name="De Vos P."/>
            <person name="Vandamme P."/>
            <person name="Eisen J.A."/>
            <person name="Garrity G."/>
            <person name="Hugenholtz P."/>
            <person name="Kyrpides N.C."/>
        </authorList>
    </citation>
    <scope>NUCLEOTIDE SEQUENCE [LARGE SCALE GENOMIC DNA]</scope>
    <source>
        <strain evidence="1 2">CGMCC 1.2546</strain>
    </source>
</reference>
<keyword evidence="2" id="KW-1185">Reference proteome</keyword>
<sequence>MFAAELAGKVAMKRKKRNPEKFDSVELFTAIGRDRGYQRARLIVEADQGSTNA</sequence>
<dbReference type="EMBL" id="VLKT01000044">
    <property type="protein sequence ID" value="TWI26964.1"/>
    <property type="molecule type" value="Genomic_DNA"/>
</dbReference>
<accession>A0A562N492</accession>
<organism evidence="1 2">
    <name type="scientific">Mesorhizobium tianshanense</name>
    <dbReference type="NCBI Taxonomy" id="39844"/>
    <lineage>
        <taxon>Bacteria</taxon>
        <taxon>Pseudomonadati</taxon>
        <taxon>Pseudomonadota</taxon>
        <taxon>Alphaproteobacteria</taxon>
        <taxon>Hyphomicrobiales</taxon>
        <taxon>Phyllobacteriaceae</taxon>
        <taxon>Mesorhizobium</taxon>
    </lineage>
</organism>
<dbReference type="Proteomes" id="UP000317122">
    <property type="component" value="Unassembled WGS sequence"/>
</dbReference>
<evidence type="ECO:0000313" key="2">
    <source>
        <dbReference type="Proteomes" id="UP000317122"/>
    </source>
</evidence>